<keyword evidence="4 7" id="KW-0812">Transmembrane</keyword>
<feature type="transmembrane region" description="Helical" evidence="7">
    <location>
        <begin position="63"/>
        <end position="83"/>
    </location>
</feature>
<evidence type="ECO:0000256" key="7">
    <source>
        <dbReference type="HAMAP-Rule" id="MF_01147"/>
    </source>
</evidence>
<feature type="transmembrane region" description="Helical" evidence="7">
    <location>
        <begin position="31"/>
        <end position="51"/>
    </location>
</feature>
<keyword evidence="3 7" id="KW-0808">Transferase</keyword>
<comment type="pathway">
    <text evidence="7">Protein modification; lipoprotein biosynthesis (diacylglyceryl transfer).</text>
</comment>
<dbReference type="Pfam" id="PF01790">
    <property type="entry name" value="LGT"/>
    <property type="match status" value="1"/>
</dbReference>
<comment type="caution">
    <text evidence="8">The sequence shown here is derived from an EMBL/GenBank/DDBJ whole genome shotgun (WGS) entry which is preliminary data.</text>
</comment>
<evidence type="ECO:0000256" key="1">
    <source>
        <dbReference type="ARBA" id="ARBA00007150"/>
    </source>
</evidence>
<feature type="transmembrane region" description="Helical" evidence="7">
    <location>
        <begin position="217"/>
        <end position="235"/>
    </location>
</feature>
<dbReference type="PANTHER" id="PTHR30589:SF0">
    <property type="entry name" value="PHOSPHATIDYLGLYCEROL--PROLIPOPROTEIN DIACYLGLYCERYL TRANSFERASE"/>
    <property type="match status" value="1"/>
</dbReference>
<dbReference type="NCBIfam" id="TIGR00544">
    <property type="entry name" value="lgt"/>
    <property type="match status" value="1"/>
</dbReference>
<dbReference type="GO" id="GO:0005886">
    <property type="term" value="C:plasma membrane"/>
    <property type="evidence" value="ECO:0007669"/>
    <property type="project" value="UniProtKB-SubCell"/>
</dbReference>
<comment type="subcellular location">
    <subcellularLocation>
        <location evidence="7">Cell membrane</location>
        <topology evidence="7">Multi-pass membrane protein</topology>
    </subcellularLocation>
</comment>
<comment type="catalytic activity">
    <reaction evidence="7">
        <text>L-cysteinyl-[prolipoprotein] + a 1,2-diacyl-sn-glycero-3-phospho-(1'-sn-glycerol) = an S-1,2-diacyl-sn-glyceryl-L-cysteinyl-[prolipoprotein] + sn-glycerol 1-phosphate + H(+)</text>
        <dbReference type="Rhea" id="RHEA:56712"/>
        <dbReference type="Rhea" id="RHEA-COMP:14679"/>
        <dbReference type="Rhea" id="RHEA-COMP:14680"/>
        <dbReference type="ChEBI" id="CHEBI:15378"/>
        <dbReference type="ChEBI" id="CHEBI:29950"/>
        <dbReference type="ChEBI" id="CHEBI:57685"/>
        <dbReference type="ChEBI" id="CHEBI:64716"/>
        <dbReference type="ChEBI" id="CHEBI:140658"/>
        <dbReference type="EC" id="2.5.1.145"/>
    </reaction>
</comment>
<evidence type="ECO:0000256" key="3">
    <source>
        <dbReference type="ARBA" id="ARBA00022679"/>
    </source>
</evidence>
<evidence type="ECO:0000256" key="5">
    <source>
        <dbReference type="ARBA" id="ARBA00022989"/>
    </source>
</evidence>
<organism evidence="8 9">
    <name type="scientific">Cyanomargarita calcarea GSE-NOS-MK-12-04C</name>
    <dbReference type="NCBI Taxonomy" id="2839659"/>
    <lineage>
        <taxon>Bacteria</taxon>
        <taxon>Bacillati</taxon>
        <taxon>Cyanobacteriota</taxon>
        <taxon>Cyanophyceae</taxon>
        <taxon>Nostocales</taxon>
        <taxon>Cyanomargaritaceae</taxon>
        <taxon>Cyanomargarita</taxon>
    </lineage>
</organism>
<dbReference type="PANTHER" id="PTHR30589">
    <property type="entry name" value="PROLIPOPROTEIN DIACYLGLYCERYL TRANSFERASE"/>
    <property type="match status" value="1"/>
</dbReference>
<comment type="function">
    <text evidence="7">Catalyzes the transfer of the diacylglyceryl group from phosphatidylglycerol to the sulfhydryl group of the N-terminal cysteine of a prolipoprotein, the first step in the formation of mature lipoproteins.</text>
</comment>
<dbReference type="Proteomes" id="UP000729701">
    <property type="component" value="Unassembled WGS sequence"/>
</dbReference>
<keyword evidence="5 7" id="KW-1133">Transmembrane helix</keyword>
<feature type="transmembrane region" description="Helical" evidence="7">
    <location>
        <begin position="103"/>
        <end position="120"/>
    </location>
</feature>
<dbReference type="EC" id="2.5.1.145" evidence="7"/>
<evidence type="ECO:0000256" key="6">
    <source>
        <dbReference type="ARBA" id="ARBA00023136"/>
    </source>
</evidence>
<proteinExistence type="inferred from homology"/>
<gene>
    <name evidence="7 8" type="primary">lgt</name>
    <name evidence="8" type="ORF">KME60_17805</name>
</gene>
<accession>A0A951UT02</accession>
<dbReference type="GO" id="GO:0008961">
    <property type="term" value="F:phosphatidylglycerol-prolipoprotein diacylglyceryl transferase activity"/>
    <property type="evidence" value="ECO:0007669"/>
    <property type="project" value="UniProtKB-UniRule"/>
</dbReference>
<evidence type="ECO:0000256" key="4">
    <source>
        <dbReference type="ARBA" id="ARBA00022692"/>
    </source>
</evidence>
<feature type="transmembrane region" description="Helical" evidence="7">
    <location>
        <begin position="250"/>
        <end position="271"/>
    </location>
</feature>
<keyword evidence="6 7" id="KW-0472">Membrane</keyword>
<sequence>MVLDLPILPLAFQFTSPGPILVKLGPITIRWYGLLIASAVLIGVSLSQYLAKRRNVNPELLSDLSIWLVIGAIPVARLYYVLFEWSEYAEHPDRIIKIWQGGIAIHGAIIGGTIAALIFAKLKQISFWQLADLVTPSLILGQAIGRWGNFFNSEAFGRPTSLPWKLFIPPERRPLEFATNEYFHPTFLYESVWNLMVFALLMTLFFRALKGKPRLKVGTLFLTYLATYSLGRLWIEGFRTDSLMFGPLRIAQVVSLAGILLGLAGLAWLYLYNRSLPDVVPITNDEGDRGMG</sequence>
<dbReference type="EMBL" id="JAHHGZ010000019">
    <property type="protein sequence ID" value="MBW4669223.1"/>
    <property type="molecule type" value="Genomic_DNA"/>
</dbReference>
<comment type="similarity">
    <text evidence="1 7">Belongs to the Lgt family.</text>
</comment>
<dbReference type="HAMAP" id="MF_01147">
    <property type="entry name" value="Lgt"/>
    <property type="match status" value="1"/>
</dbReference>
<evidence type="ECO:0000313" key="9">
    <source>
        <dbReference type="Proteomes" id="UP000729701"/>
    </source>
</evidence>
<reference evidence="8" key="1">
    <citation type="submission" date="2021-05" db="EMBL/GenBank/DDBJ databases">
        <authorList>
            <person name="Pietrasiak N."/>
            <person name="Ward R."/>
            <person name="Stajich J.E."/>
            <person name="Kurbessoian T."/>
        </authorList>
    </citation>
    <scope>NUCLEOTIDE SEQUENCE</scope>
    <source>
        <strain evidence="8">GSE-NOS-MK-12-04C</strain>
    </source>
</reference>
<dbReference type="AlphaFoldDB" id="A0A951UT02"/>
<feature type="transmembrane region" description="Helical" evidence="7">
    <location>
        <begin position="127"/>
        <end position="145"/>
    </location>
</feature>
<dbReference type="PROSITE" id="PS01311">
    <property type="entry name" value="LGT"/>
    <property type="match status" value="1"/>
</dbReference>
<evidence type="ECO:0000256" key="2">
    <source>
        <dbReference type="ARBA" id="ARBA00022475"/>
    </source>
</evidence>
<protein>
    <recommendedName>
        <fullName evidence="7">Phosphatidylglycerol--prolipoprotein diacylglyceryl transferase</fullName>
        <ecNumber evidence="7">2.5.1.145</ecNumber>
    </recommendedName>
</protein>
<evidence type="ECO:0000313" key="8">
    <source>
        <dbReference type="EMBL" id="MBW4669223.1"/>
    </source>
</evidence>
<keyword evidence="2 7" id="KW-1003">Cell membrane</keyword>
<feature type="binding site" evidence="7">
    <location>
        <position position="146"/>
    </location>
    <ligand>
        <name>a 1,2-diacyl-sn-glycero-3-phospho-(1'-sn-glycerol)</name>
        <dbReference type="ChEBI" id="CHEBI:64716"/>
    </ligand>
</feature>
<name>A0A951UT02_9CYAN</name>
<feature type="transmembrane region" description="Helical" evidence="7">
    <location>
        <begin position="187"/>
        <end position="205"/>
    </location>
</feature>
<dbReference type="GO" id="GO:0042158">
    <property type="term" value="P:lipoprotein biosynthetic process"/>
    <property type="evidence" value="ECO:0007669"/>
    <property type="project" value="UniProtKB-UniRule"/>
</dbReference>
<reference evidence="8" key="2">
    <citation type="journal article" date="2022" name="Microbiol. Resour. Announc.">
        <title>Metagenome Sequencing to Explore Phylogenomics of Terrestrial Cyanobacteria.</title>
        <authorList>
            <person name="Ward R.D."/>
            <person name="Stajich J.E."/>
            <person name="Johansen J.R."/>
            <person name="Huntemann M."/>
            <person name="Clum A."/>
            <person name="Foster B."/>
            <person name="Foster B."/>
            <person name="Roux S."/>
            <person name="Palaniappan K."/>
            <person name="Varghese N."/>
            <person name="Mukherjee S."/>
            <person name="Reddy T.B.K."/>
            <person name="Daum C."/>
            <person name="Copeland A."/>
            <person name="Chen I.A."/>
            <person name="Ivanova N.N."/>
            <person name="Kyrpides N.C."/>
            <person name="Shapiro N."/>
            <person name="Eloe-Fadrosh E.A."/>
            <person name="Pietrasiak N."/>
        </authorList>
    </citation>
    <scope>NUCLEOTIDE SEQUENCE</scope>
    <source>
        <strain evidence="8">GSE-NOS-MK-12-04C</strain>
    </source>
</reference>
<dbReference type="InterPro" id="IPR001640">
    <property type="entry name" value="Lgt"/>
</dbReference>